<feature type="compositionally biased region" description="Low complexity" evidence="10">
    <location>
        <begin position="70"/>
        <end position="81"/>
    </location>
</feature>
<evidence type="ECO:0000256" key="8">
    <source>
        <dbReference type="ARBA" id="ARBA00023136"/>
    </source>
</evidence>
<keyword evidence="2 9" id="KW-0813">Transport</keyword>
<dbReference type="PANTHER" id="PTHR42982:SF8">
    <property type="entry name" value="SEC-INDEPENDENT PROTEIN TRANSLOCASE PROTEIN TATA"/>
    <property type="match status" value="1"/>
</dbReference>
<evidence type="ECO:0000256" key="2">
    <source>
        <dbReference type="ARBA" id="ARBA00022448"/>
    </source>
</evidence>
<keyword evidence="8 9" id="KW-0472">Membrane</keyword>
<keyword evidence="3 9" id="KW-1003">Cell membrane</keyword>
<evidence type="ECO:0000256" key="10">
    <source>
        <dbReference type="SAM" id="MobiDB-lite"/>
    </source>
</evidence>
<keyword evidence="4 9" id="KW-0812">Transmembrane</keyword>
<dbReference type="HAMAP" id="MF_00236">
    <property type="entry name" value="TatA_E"/>
    <property type="match status" value="1"/>
</dbReference>
<dbReference type="GO" id="GO:0008320">
    <property type="term" value="F:protein transmembrane transporter activity"/>
    <property type="evidence" value="ECO:0007669"/>
    <property type="project" value="UniProtKB-UniRule"/>
</dbReference>
<evidence type="ECO:0000256" key="4">
    <source>
        <dbReference type="ARBA" id="ARBA00022692"/>
    </source>
</evidence>
<gene>
    <name evidence="9 11" type="primary">tatA</name>
    <name evidence="11" type="ORF">GGG17_05800</name>
</gene>
<comment type="subunit">
    <text evidence="9">The Tat system comprises two distinct complexes: a TatABC complex, containing multiple copies of TatA, TatB and TatC subunits, and a separate TatA complex, containing only TatA subunits. Substrates initially bind to the TatABC complex, which probably triggers association of the separate TatA complex to form the active translocon.</text>
</comment>
<dbReference type="PANTHER" id="PTHR42982">
    <property type="entry name" value="SEC-INDEPENDENT PROTEIN TRANSLOCASE PROTEIN TATA"/>
    <property type="match status" value="1"/>
</dbReference>
<reference evidence="11 12" key="1">
    <citation type="submission" date="2019-11" db="EMBL/GenBank/DDBJ databases">
        <title>Whole genome sequencing identifies a novel species of the genus Arsenicicoccus isolated from human blood.</title>
        <authorList>
            <person name="Jeong J.H."/>
            <person name="Kweon O.J."/>
            <person name="Kim H.R."/>
            <person name="Kim T.-H."/>
            <person name="Ha S.-M."/>
            <person name="Lee M.-K."/>
        </authorList>
    </citation>
    <scope>NUCLEOTIDE SEQUENCE [LARGE SCALE GENOMIC DNA]</scope>
    <source>
        <strain evidence="11 12">MKL-02</strain>
    </source>
</reference>
<accession>A0A6I3INC4</accession>
<evidence type="ECO:0000313" key="11">
    <source>
        <dbReference type="EMBL" id="MTB71490.1"/>
    </source>
</evidence>
<name>A0A6I3INC4_9MICO</name>
<dbReference type="AlphaFoldDB" id="A0A6I3INC4"/>
<keyword evidence="6 9" id="KW-1133">Transmembrane helix</keyword>
<dbReference type="GO" id="GO:0043953">
    <property type="term" value="P:protein transport by the Tat complex"/>
    <property type="evidence" value="ECO:0007669"/>
    <property type="project" value="UniProtKB-UniRule"/>
</dbReference>
<keyword evidence="5 9" id="KW-0653">Protein transport</keyword>
<keyword evidence="7 9" id="KW-0811">Translocation</keyword>
<dbReference type="Gene3D" id="1.20.5.3310">
    <property type="match status" value="1"/>
</dbReference>
<evidence type="ECO:0000313" key="12">
    <source>
        <dbReference type="Proteomes" id="UP000431092"/>
    </source>
</evidence>
<evidence type="ECO:0000256" key="1">
    <source>
        <dbReference type="ARBA" id="ARBA00004162"/>
    </source>
</evidence>
<dbReference type="InterPro" id="IPR003369">
    <property type="entry name" value="TatA/B/E"/>
</dbReference>
<feature type="transmembrane region" description="Helical" evidence="9">
    <location>
        <begin position="6"/>
        <end position="24"/>
    </location>
</feature>
<keyword evidence="12" id="KW-1185">Reference proteome</keyword>
<evidence type="ECO:0000256" key="6">
    <source>
        <dbReference type="ARBA" id="ARBA00022989"/>
    </source>
</evidence>
<dbReference type="EMBL" id="WLVL01000021">
    <property type="protein sequence ID" value="MTB71490.1"/>
    <property type="molecule type" value="Genomic_DNA"/>
</dbReference>
<feature type="compositionally biased region" description="Basic and acidic residues" evidence="10">
    <location>
        <begin position="46"/>
        <end position="56"/>
    </location>
</feature>
<comment type="similarity">
    <text evidence="9">Belongs to the TatA/E family.</text>
</comment>
<comment type="subcellular location">
    <subcellularLocation>
        <location evidence="1 9">Cell membrane</location>
        <topology evidence="1 9">Single-pass membrane protein</topology>
    </subcellularLocation>
</comment>
<dbReference type="RefSeq" id="WP_154592821.1">
    <property type="nucleotide sequence ID" value="NZ_WLVL01000021.1"/>
</dbReference>
<dbReference type="InterPro" id="IPR006312">
    <property type="entry name" value="TatA/E"/>
</dbReference>
<evidence type="ECO:0000256" key="9">
    <source>
        <dbReference type="HAMAP-Rule" id="MF_00236"/>
    </source>
</evidence>
<sequence length="117" mass="13004">MPRNLFEPWHLIILILVIVIVFGWKRLPDAARSLGRSMRIFKSEVSEMKHDGERQDGAAGMSDLDEPHRTTTTTRTTQTTQPVPPAQGASSATSGDEYVVIDGVRYRREPGDSAPRA</sequence>
<dbReference type="GO" id="GO:0033281">
    <property type="term" value="C:TAT protein transport complex"/>
    <property type="evidence" value="ECO:0007669"/>
    <property type="project" value="UniProtKB-UniRule"/>
</dbReference>
<feature type="region of interest" description="Disordered" evidence="10">
    <location>
        <begin position="46"/>
        <end position="117"/>
    </location>
</feature>
<comment type="caution">
    <text evidence="11">The sequence shown here is derived from an EMBL/GenBank/DDBJ whole genome shotgun (WGS) entry which is preliminary data.</text>
</comment>
<proteinExistence type="inferred from homology"/>
<dbReference type="Pfam" id="PF02416">
    <property type="entry name" value="TatA_B_E"/>
    <property type="match status" value="1"/>
</dbReference>
<organism evidence="11 12">
    <name type="scientific">Arsenicicoccus cauae</name>
    <dbReference type="NCBI Taxonomy" id="2663847"/>
    <lineage>
        <taxon>Bacteria</taxon>
        <taxon>Bacillati</taxon>
        <taxon>Actinomycetota</taxon>
        <taxon>Actinomycetes</taxon>
        <taxon>Micrococcales</taxon>
        <taxon>Intrasporangiaceae</taxon>
        <taxon>Arsenicicoccus</taxon>
    </lineage>
</organism>
<evidence type="ECO:0000256" key="7">
    <source>
        <dbReference type="ARBA" id="ARBA00023010"/>
    </source>
</evidence>
<dbReference type="NCBIfam" id="TIGR01411">
    <property type="entry name" value="tatAE"/>
    <property type="match status" value="1"/>
</dbReference>
<evidence type="ECO:0000256" key="3">
    <source>
        <dbReference type="ARBA" id="ARBA00022475"/>
    </source>
</evidence>
<protein>
    <recommendedName>
        <fullName evidence="9">Sec-independent protein translocase protein TatA</fullName>
    </recommendedName>
</protein>
<dbReference type="Proteomes" id="UP000431092">
    <property type="component" value="Unassembled WGS sequence"/>
</dbReference>
<evidence type="ECO:0000256" key="5">
    <source>
        <dbReference type="ARBA" id="ARBA00022927"/>
    </source>
</evidence>
<dbReference type="NCBIfam" id="NF001854">
    <property type="entry name" value="PRK00575.1"/>
    <property type="match status" value="1"/>
</dbReference>
<comment type="function">
    <text evidence="9">Part of the twin-arginine translocation (Tat) system that transports large folded proteins containing a characteristic twin-arginine motif in their signal peptide across membranes. TatA could form the protein-conducting channel of the Tat system.</text>
</comment>